<evidence type="ECO:0000313" key="1">
    <source>
        <dbReference type="EMBL" id="KAL3885783.1"/>
    </source>
</evidence>
<keyword evidence="2" id="KW-1185">Reference proteome</keyword>
<organism evidence="1 2">
    <name type="scientific">Sinanodonta woodiana</name>
    <name type="common">Chinese pond mussel</name>
    <name type="synonym">Anodonta woodiana</name>
    <dbReference type="NCBI Taxonomy" id="1069815"/>
    <lineage>
        <taxon>Eukaryota</taxon>
        <taxon>Metazoa</taxon>
        <taxon>Spiralia</taxon>
        <taxon>Lophotrochozoa</taxon>
        <taxon>Mollusca</taxon>
        <taxon>Bivalvia</taxon>
        <taxon>Autobranchia</taxon>
        <taxon>Heteroconchia</taxon>
        <taxon>Palaeoheterodonta</taxon>
        <taxon>Unionida</taxon>
        <taxon>Unionoidea</taxon>
        <taxon>Unionidae</taxon>
        <taxon>Unioninae</taxon>
        <taxon>Sinanodonta</taxon>
    </lineage>
</organism>
<dbReference type="AlphaFoldDB" id="A0ABD3XK08"/>
<gene>
    <name evidence="1" type="ORF">ACJMK2_025821</name>
</gene>
<sequence length="57" mass="6806">YEWFRNPFVEFEPCHGQFTLKEEEELISVASERTLTLKHSELNLDLFCLLVENEYPA</sequence>
<comment type="caution">
    <text evidence="1">The sequence shown here is derived from an EMBL/GenBank/DDBJ whole genome shotgun (WGS) entry which is preliminary data.</text>
</comment>
<feature type="non-terminal residue" evidence="1">
    <location>
        <position position="57"/>
    </location>
</feature>
<dbReference type="EMBL" id="JBJQND010000002">
    <property type="protein sequence ID" value="KAL3885783.1"/>
    <property type="molecule type" value="Genomic_DNA"/>
</dbReference>
<name>A0ABD3XK08_SINWO</name>
<accession>A0ABD3XK08</accession>
<reference evidence="1 2" key="1">
    <citation type="submission" date="2024-11" db="EMBL/GenBank/DDBJ databases">
        <title>Chromosome-level genome assembly of the freshwater bivalve Anodonta woodiana.</title>
        <authorList>
            <person name="Chen X."/>
        </authorList>
    </citation>
    <scope>NUCLEOTIDE SEQUENCE [LARGE SCALE GENOMIC DNA]</scope>
    <source>
        <strain evidence="1">MN2024</strain>
        <tissue evidence="1">Gills</tissue>
    </source>
</reference>
<dbReference type="Proteomes" id="UP001634394">
    <property type="component" value="Unassembled WGS sequence"/>
</dbReference>
<protein>
    <submittedName>
        <fullName evidence="1">Uncharacterized protein</fullName>
    </submittedName>
</protein>
<feature type="non-terminal residue" evidence="1">
    <location>
        <position position="1"/>
    </location>
</feature>
<evidence type="ECO:0000313" key="2">
    <source>
        <dbReference type="Proteomes" id="UP001634394"/>
    </source>
</evidence>
<proteinExistence type="predicted"/>